<dbReference type="Pfam" id="PF00400">
    <property type="entry name" value="WD40"/>
    <property type="match status" value="2"/>
</dbReference>
<dbReference type="Gene3D" id="2.130.10.10">
    <property type="entry name" value="YVTN repeat-like/Quinoprotein amine dehydrogenase"/>
    <property type="match status" value="1"/>
</dbReference>
<dbReference type="SUPFAM" id="SSF50978">
    <property type="entry name" value="WD40 repeat-like"/>
    <property type="match status" value="1"/>
</dbReference>
<evidence type="ECO:0000256" key="1">
    <source>
        <dbReference type="PROSITE-ProRule" id="PRU00221"/>
    </source>
</evidence>
<organism evidence="2 3">
    <name type="scientific">Tulasnella calospora MUT 4182</name>
    <dbReference type="NCBI Taxonomy" id="1051891"/>
    <lineage>
        <taxon>Eukaryota</taxon>
        <taxon>Fungi</taxon>
        <taxon>Dikarya</taxon>
        <taxon>Basidiomycota</taxon>
        <taxon>Agaricomycotina</taxon>
        <taxon>Agaricomycetes</taxon>
        <taxon>Cantharellales</taxon>
        <taxon>Tulasnellaceae</taxon>
        <taxon>Tulasnella</taxon>
    </lineage>
</organism>
<accession>A0A0C3Q350</accession>
<dbReference type="SMART" id="SM00320">
    <property type="entry name" value="WD40"/>
    <property type="match status" value="2"/>
</dbReference>
<dbReference type="PROSITE" id="PS50082">
    <property type="entry name" value="WD_REPEATS_2"/>
    <property type="match status" value="2"/>
</dbReference>
<evidence type="ECO:0000313" key="2">
    <source>
        <dbReference type="EMBL" id="KIO17371.1"/>
    </source>
</evidence>
<feature type="non-terminal residue" evidence="2">
    <location>
        <position position="1"/>
    </location>
</feature>
<dbReference type="PANTHER" id="PTHR19879:SF9">
    <property type="entry name" value="TRANSCRIPTION INITIATION FACTOR TFIID SUBUNIT 5"/>
    <property type="match status" value="1"/>
</dbReference>
<dbReference type="PROSITE" id="PS50294">
    <property type="entry name" value="WD_REPEATS_REGION"/>
    <property type="match status" value="2"/>
</dbReference>
<feature type="repeat" description="WD" evidence="1">
    <location>
        <begin position="1"/>
        <end position="39"/>
    </location>
</feature>
<proteinExistence type="predicted"/>
<dbReference type="HOGENOM" id="CLU_000288_57_30_1"/>
<keyword evidence="3" id="KW-1185">Reference proteome</keyword>
<feature type="repeat" description="WD" evidence="1">
    <location>
        <begin position="41"/>
        <end position="80"/>
    </location>
</feature>
<dbReference type="STRING" id="1051891.A0A0C3Q350"/>
<protein>
    <submittedName>
        <fullName evidence="2">Uncharacterized protein</fullName>
    </submittedName>
</protein>
<gene>
    <name evidence="2" type="ORF">M407DRAFT_50986</name>
</gene>
<reference evidence="3" key="2">
    <citation type="submission" date="2015-01" db="EMBL/GenBank/DDBJ databases">
        <title>Evolutionary Origins and Diversification of the Mycorrhizal Mutualists.</title>
        <authorList>
            <consortium name="DOE Joint Genome Institute"/>
            <consortium name="Mycorrhizal Genomics Consortium"/>
            <person name="Kohler A."/>
            <person name="Kuo A."/>
            <person name="Nagy L.G."/>
            <person name="Floudas D."/>
            <person name="Copeland A."/>
            <person name="Barry K.W."/>
            <person name="Cichocki N."/>
            <person name="Veneault-Fourrey C."/>
            <person name="LaButti K."/>
            <person name="Lindquist E.A."/>
            <person name="Lipzen A."/>
            <person name="Lundell T."/>
            <person name="Morin E."/>
            <person name="Murat C."/>
            <person name="Riley R."/>
            <person name="Ohm R."/>
            <person name="Sun H."/>
            <person name="Tunlid A."/>
            <person name="Henrissat B."/>
            <person name="Grigoriev I.V."/>
            <person name="Hibbett D.S."/>
            <person name="Martin F."/>
        </authorList>
    </citation>
    <scope>NUCLEOTIDE SEQUENCE [LARGE SCALE GENOMIC DNA]</scope>
    <source>
        <strain evidence="3">MUT 4182</strain>
    </source>
</reference>
<feature type="non-terminal residue" evidence="2">
    <location>
        <position position="80"/>
    </location>
</feature>
<reference evidence="2 3" key="1">
    <citation type="submission" date="2014-04" db="EMBL/GenBank/DDBJ databases">
        <authorList>
            <consortium name="DOE Joint Genome Institute"/>
            <person name="Kuo A."/>
            <person name="Girlanda M."/>
            <person name="Perotto S."/>
            <person name="Kohler A."/>
            <person name="Nagy L.G."/>
            <person name="Floudas D."/>
            <person name="Copeland A."/>
            <person name="Barry K.W."/>
            <person name="Cichocki N."/>
            <person name="Veneault-Fourrey C."/>
            <person name="LaButti K."/>
            <person name="Lindquist E.A."/>
            <person name="Lipzen A."/>
            <person name="Lundell T."/>
            <person name="Morin E."/>
            <person name="Murat C."/>
            <person name="Sun H."/>
            <person name="Tunlid A."/>
            <person name="Henrissat B."/>
            <person name="Grigoriev I.V."/>
            <person name="Hibbett D.S."/>
            <person name="Martin F."/>
            <person name="Nordberg H.P."/>
            <person name="Cantor M.N."/>
            <person name="Hua S.X."/>
        </authorList>
    </citation>
    <scope>NUCLEOTIDE SEQUENCE [LARGE SCALE GENOMIC DNA]</scope>
    <source>
        <strain evidence="2 3">MUT 4182</strain>
    </source>
</reference>
<dbReference type="Proteomes" id="UP000054248">
    <property type="component" value="Unassembled WGS sequence"/>
</dbReference>
<dbReference type="PANTHER" id="PTHR19879">
    <property type="entry name" value="TRANSCRIPTION INITIATION FACTOR TFIID"/>
    <property type="match status" value="1"/>
</dbReference>
<keyword evidence="1" id="KW-0853">WD repeat</keyword>
<dbReference type="EMBL" id="KN823392">
    <property type="protein sequence ID" value="KIO17371.1"/>
    <property type="molecule type" value="Genomic_DNA"/>
</dbReference>
<dbReference type="OrthoDB" id="6262491at2759"/>
<dbReference type="InterPro" id="IPR015943">
    <property type="entry name" value="WD40/YVTN_repeat-like_dom_sf"/>
</dbReference>
<dbReference type="AlphaFoldDB" id="A0A0C3Q350"/>
<dbReference type="InterPro" id="IPR001680">
    <property type="entry name" value="WD40_rpt"/>
</dbReference>
<sequence length="80" mass="8562">HDDWVDSVALSPDSKVLASGSLDRTIRSRDAQTGTLLVEPLQGHDDCVCSVAFSTDGKVLPSASSGDTIRLWHVQTETPL</sequence>
<name>A0A0C3Q350_9AGAM</name>
<dbReference type="InterPro" id="IPR036322">
    <property type="entry name" value="WD40_repeat_dom_sf"/>
</dbReference>
<evidence type="ECO:0000313" key="3">
    <source>
        <dbReference type="Proteomes" id="UP000054248"/>
    </source>
</evidence>